<evidence type="ECO:0000256" key="2">
    <source>
        <dbReference type="SAM" id="SignalP"/>
    </source>
</evidence>
<accession>A0A8H5LGW8</accession>
<evidence type="ECO:0000313" key="4">
    <source>
        <dbReference type="Proteomes" id="UP000559027"/>
    </source>
</evidence>
<keyword evidence="1" id="KW-0472">Membrane</keyword>
<gene>
    <name evidence="3" type="ORF">D9756_006671</name>
</gene>
<proteinExistence type="predicted"/>
<keyword evidence="1" id="KW-0812">Transmembrane</keyword>
<dbReference type="Proteomes" id="UP000559027">
    <property type="component" value="Unassembled WGS sequence"/>
</dbReference>
<organism evidence="3 4">
    <name type="scientific">Leucocoprinus leucothites</name>
    <dbReference type="NCBI Taxonomy" id="201217"/>
    <lineage>
        <taxon>Eukaryota</taxon>
        <taxon>Fungi</taxon>
        <taxon>Dikarya</taxon>
        <taxon>Basidiomycota</taxon>
        <taxon>Agaricomycotina</taxon>
        <taxon>Agaricomycetes</taxon>
        <taxon>Agaricomycetidae</taxon>
        <taxon>Agaricales</taxon>
        <taxon>Agaricineae</taxon>
        <taxon>Agaricaceae</taxon>
        <taxon>Leucocoprinus</taxon>
    </lineage>
</organism>
<sequence>MLASSKPHWQPFTFCGILLLVSFSLLCLAEEVLVVVDDQGLDPVTGRMIKYSGTSNWARAPPEFSTVPPQAGEMYNGTSTWTNTPSSAEFLFTGTFVTAYCLLTRSAPLTGSSGPLATLATNTSFFINGTWLKTYTWNVLDSSDWEYAYNISFFSWGFQAQGLHNLTIVNPSASSATFLDSIIYVYDNELPNAPLGKKQRLHALSEGGVAGVVVGVVIAAVGGIGLGFYCWRRHWHQSWEISQPISYYDGRKDESHRLS</sequence>
<protein>
    <submittedName>
        <fullName evidence="3">Uncharacterized protein</fullName>
    </submittedName>
</protein>
<keyword evidence="1" id="KW-1133">Transmembrane helix</keyword>
<feature type="signal peptide" evidence="2">
    <location>
        <begin position="1"/>
        <end position="29"/>
    </location>
</feature>
<evidence type="ECO:0000256" key="1">
    <source>
        <dbReference type="SAM" id="Phobius"/>
    </source>
</evidence>
<name>A0A8H5LGW8_9AGAR</name>
<keyword evidence="2" id="KW-0732">Signal</keyword>
<feature type="chain" id="PRO_5034610146" evidence="2">
    <location>
        <begin position="30"/>
        <end position="259"/>
    </location>
</feature>
<reference evidence="3 4" key="1">
    <citation type="journal article" date="2020" name="ISME J.">
        <title>Uncovering the hidden diversity of litter-decomposition mechanisms in mushroom-forming fungi.</title>
        <authorList>
            <person name="Floudas D."/>
            <person name="Bentzer J."/>
            <person name="Ahren D."/>
            <person name="Johansson T."/>
            <person name="Persson P."/>
            <person name="Tunlid A."/>
        </authorList>
    </citation>
    <scope>NUCLEOTIDE SEQUENCE [LARGE SCALE GENOMIC DNA]</scope>
    <source>
        <strain evidence="3 4">CBS 146.42</strain>
    </source>
</reference>
<dbReference type="OrthoDB" id="2744817at2759"/>
<comment type="caution">
    <text evidence="3">The sequence shown here is derived from an EMBL/GenBank/DDBJ whole genome shotgun (WGS) entry which is preliminary data.</text>
</comment>
<keyword evidence="4" id="KW-1185">Reference proteome</keyword>
<feature type="transmembrane region" description="Helical" evidence="1">
    <location>
        <begin position="208"/>
        <end position="231"/>
    </location>
</feature>
<dbReference type="AlphaFoldDB" id="A0A8H5LGW8"/>
<dbReference type="EMBL" id="JAACJO010000006">
    <property type="protein sequence ID" value="KAF5357020.1"/>
    <property type="molecule type" value="Genomic_DNA"/>
</dbReference>
<evidence type="ECO:0000313" key="3">
    <source>
        <dbReference type="EMBL" id="KAF5357020.1"/>
    </source>
</evidence>